<keyword evidence="2" id="KW-0802">TPR repeat</keyword>
<evidence type="ECO:0008006" key="5">
    <source>
        <dbReference type="Google" id="ProtNLM"/>
    </source>
</evidence>
<evidence type="ECO:0000256" key="1">
    <source>
        <dbReference type="ARBA" id="ARBA00022679"/>
    </source>
</evidence>
<dbReference type="InterPro" id="IPR027417">
    <property type="entry name" value="P-loop_NTPase"/>
</dbReference>
<dbReference type="Gene3D" id="3.40.50.300">
    <property type="entry name" value="P-loop containing nucleotide triphosphate hydrolases"/>
    <property type="match status" value="1"/>
</dbReference>
<proteinExistence type="predicted"/>
<dbReference type="SUPFAM" id="SSF52540">
    <property type="entry name" value="P-loop containing nucleoside triphosphate hydrolases"/>
    <property type="match status" value="1"/>
</dbReference>
<feature type="repeat" description="TPR" evidence="2">
    <location>
        <begin position="36"/>
        <end position="69"/>
    </location>
</feature>
<keyword evidence="1" id="KW-0808">Transferase</keyword>
<dbReference type="Proteomes" id="UP001157133">
    <property type="component" value="Unassembled WGS sequence"/>
</dbReference>
<comment type="caution">
    <text evidence="3">The sequence shown here is derived from an EMBL/GenBank/DDBJ whole genome shotgun (WGS) entry which is preliminary data.</text>
</comment>
<dbReference type="InterPro" id="IPR011990">
    <property type="entry name" value="TPR-like_helical_dom_sf"/>
</dbReference>
<name>A0ABQ6H9V2_9GAMM</name>
<reference evidence="3 4" key="1">
    <citation type="submission" date="2023-03" db="EMBL/GenBank/DDBJ databases">
        <title>Draft genome sequence of Thalassotalea eurytherma JCM 18482T.</title>
        <authorList>
            <person name="Sawabe T."/>
        </authorList>
    </citation>
    <scope>NUCLEOTIDE SEQUENCE [LARGE SCALE GENOMIC DNA]</scope>
    <source>
        <strain evidence="3 4">JCM 18482</strain>
    </source>
</reference>
<organism evidence="3 4">
    <name type="scientific">Thalassotalea eurytherma</name>
    <dbReference type="NCBI Taxonomy" id="1144278"/>
    <lineage>
        <taxon>Bacteria</taxon>
        <taxon>Pseudomonadati</taxon>
        <taxon>Pseudomonadota</taxon>
        <taxon>Gammaproteobacteria</taxon>
        <taxon>Alteromonadales</taxon>
        <taxon>Colwelliaceae</taxon>
        <taxon>Thalassotalea</taxon>
    </lineage>
</organism>
<dbReference type="Pfam" id="PF13469">
    <property type="entry name" value="Sulfotransfer_3"/>
    <property type="match status" value="1"/>
</dbReference>
<sequence>MSLSQTLALAESAHQQGQLEKAEALYQQILATNKNTDALFGLATLYHQKNDYLQAQPLFEQALIDEPNAFDIAYNYLLATLSANQRATAIKLLPVCIKNCPSDPTLQTQLANVALQLNTFEQAIIVAPEIPAGKNIKCQAYMKLEQWLLAYTEAKALVKQFPEEEVPLNNLSICAAKLDKFDEAIEVFSKLIDNHKNESAKHLRFADLYLMAKQVNNARIQLDIAISLKDTSLMRYDIECKVCRLENNKSDALVAADKAISIKLEAEFAWQVKHDLGNEEDNKQCIKQLSQLTADDSQYSYDLQHNLYTLAKALQKDALYQEAFTTFDKANQLQSQQFKQDDNAYDRARDERIFTRLKKLNYAALPNDSKPTQHYFVVGMPRSGTTLVNRVLSQLPTIDSCGESNAVATLFENRLYNENLSDEVITNWLQENSTEHQAFYRKFNKIPSHEIVDKMPHNFRYVGAILATFPNAKIIQMRRSPNDLALSIYSQFFNRQHSYACNLTDIAHAIVEANKLMDYWRDLYPEQVIDVHYEDLATNPSGGFETLFKYLALTWQDEYLEFHKQNVASFTFSETQVRKPINRSKIGFSKHYQKQLTPFIQAYEQLIRKL</sequence>
<accession>A0ABQ6H9V2</accession>
<dbReference type="SMART" id="SM00028">
    <property type="entry name" value="TPR"/>
    <property type="match status" value="4"/>
</dbReference>
<evidence type="ECO:0000313" key="3">
    <source>
        <dbReference type="EMBL" id="GLX83226.1"/>
    </source>
</evidence>
<gene>
    <name evidence="3" type="ORF">theurythT_26780</name>
</gene>
<dbReference type="PROSITE" id="PS50005">
    <property type="entry name" value="TPR"/>
    <property type="match status" value="1"/>
</dbReference>
<keyword evidence="4" id="KW-1185">Reference proteome</keyword>
<evidence type="ECO:0000313" key="4">
    <source>
        <dbReference type="Proteomes" id="UP001157133"/>
    </source>
</evidence>
<dbReference type="RefSeq" id="WP_284208629.1">
    <property type="nucleotide sequence ID" value="NZ_BSSU01000013.1"/>
</dbReference>
<dbReference type="SUPFAM" id="SSF48452">
    <property type="entry name" value="TPR-like"/>
    <property type="match status" value="2"/>
</dbReference>
<dbReference type="EMBL" id="BSSU01000013">
    <property type="protein sequence ID" value="GLX83226.1"/>
    <property type="molecule type" value="Genomic_DNA"/>
</dbReference>
<dbReference type="PANTHER" id="PTHR12788:SF10">
    <property type="entry name" value="PROTEIN-TYROSINE SULFOTRANSFERASE"/>
    <property type="match status" value="1"/>
</dbReference>
<dbReference type="InterPro" id="IPR026634">
    <property type="entry name" value="TPST-like"/>
</dbReference>
<evidence type="ECO:0000256" key="2">
    <source>
        <dbReference type="PROSITE-ProRule" id="PRU00339"/>
    </source>
</evidence>
<protein>
    <recommendedName>
        <fullName evidence="5">Sulfotransferase family protein</fullName>
    </recommendedName>
</protein>
<dbReference type="Pfam" id="PF14559">
    <property type="entry name" value="TPR_19"/>
    <property type="match status" value="1"/>
</dbReference>
<dbReference type="InterPro" id="IPR019734">
    <property type="entry name" value="TPR_rpt"/>
</dbReference>
<dbReference type="Gene3D" id="1.25.40.10">
    <property type="entry name" value="Tetratricopeptide repeat domain"/>
    <property type="match status" value="2"/>
</dbReference>
<dbReference type="PANTHER" id="PTHR12788">
    <property type="entry name" value="PROTEIN-TYROSINE SULFOTRANSFERASE 2"/>
    <property type="match status" value="1"/>
</dbReference>